<dbReference type="InterPro" id="IPR008948">
    <property type="entry name" value="L-Aspartase-like"/>
</dbReference>
<evidence type="ECO:0000256" key="3">
    <source>
        <dbReference type="ARBA" id="ARBA00011881"/>
    </source>
</evidence>
<dbReference type="Proteomes" id="UP000323000">
    <property type="component" value="Chromosome 7"/>
</dbReference>
<comment type="subcellular location">
    <subcellularLocation>
        <location evidence="2">Cytoplasm</location>
    </subcellularLocation>
</comment>
<keyword evidence="7" id="KW-0812">Transmembrane</keyword>
<evidence type="ECO:0000256" key="5">
    <source>
        <dbReference type="ARBA" id="ARBA00023232"/>
    </source>
</evidence>
<evidence type="ECO:0000313" key="8">
    <source>
        <dbReference type="EMBL" id="TXG58173.1"/>
    </source>
</evidence>
<dbReference type="EC" id="4.3.1.24" evidence="4"/>
<evidence type="ECO:0000256" key="6">
    <source>
        <dbReference type="ARBA" id="ARBA00023537"/>
    </source>
</evidence>
<dbReference type="PANTHER" id="PTHR10362">
    <property type="entry name" value="HISTIDINE AMMONIA-LYASE"/>
    <property type="match status" value="1"/>
</dbReference>
<keyword evidence="5" id="KW-0585">Phenylalanine catabolism</keyword>
<reference evidence="9" key="1">
    <citation type="journal article" date="2019" name="Gigascience">
        <title>De novo genome assembly of the endangered Acer yangbiense, a plant species with extremely small populations endemic to Yunnan Province, China.</title>
        <authorList>
            <person name="Yang J."/>
            <person name="Wariss H.M."/>
            <person name="Tao L."/>
            <person name="Zhang R."/>
            <person name="Yun Q."/>
            <person name="Hollingsworth P."/>
            <person name="Dao Z."/>
            <person name="Luo G."/>
            <person name="Guo H."/>
            <person name="Ma Y."/>
            <person name="Sun W."/>
        </authorList>
    </citation>
    <scope>NUCLEOTIDE SEQUENCE [LARGE SCALE GENOMIC DNA]</scope>
    <source>
        <strain evidence="9">cv. Malutang</strain>
    </source>
</reference>
<dbReference type="InterPro" id="IPR001106">
    <property type="entry name" value="Aromatic_Lyase"/>
</dbReference>
<dbReference type="SUPFAM" id="SSF48557">
    <property type="entry name" value="L-aspartase-like"/>
    <property type="match status" value="1"/>
</dbReference>
<dbReference type="EMBL" id="VAHF01000007">
    <property type="protein sequence ID" value="TXG58173.1"/>
    <property type="molecule type" value="Genomic_DNA"/>
</dbReference>
<evidence type="ECO:0000256" key="7">
    <source>
        <dbReference type="SAM" id="Phobius"/>
    </source>
</evidence>
<keyword evidence="9" id="KW-1185">Reference proteome</keyword>
<evidence type="ECO:0000313" key="9">
    <source>
        <dbReference type="Proteomes" id="UP000323000"/>
    </source>
</evidence>
<dbReference type="GO" id="GO:0006559">
    <property type="term" value="P:L-phenylalanine catabolic process"/>
    <property type="evidence" value="ECO:0007669"/>
    <property type="project" value="UniProtKB-KW"/>
</dbReference>
<dbReference type="GO" id="GO:0045548">
    <property type="term" value="F:phenylalanine ammonia-lyase activity"/>
    <property type="evidence" value="ECO:0007669"/>
    <property type="project" value="UniProtKB-EC"/>
</dbReference>
<sequence>MTEDMVSQEIWALDRPLDPQDRPSMLPKEGLALVIGTGVGAGLASIVLFDANILTFYHKFCPRFSLKLCKENQSLQIILTHKLKRHPGQIEAVAIMEHILEGSSYVKEAKKLHEMDPLQKPKQD</sequence>
<comment type="caution">
    <text evidence="8">The sequence shown here is derived from an EMBL/GenBank/DDBJ whole genome shotgun (WGS) entry which is preliminary data.</text>
</comment>
<comment type="function">
    <text evidence="1">This is a key enzyme of plant metabolism catalyzing the first reaction in the biosynthesis from L-phenylalanine of a wide variety of natural products based on the phenylpropane skeleton.</text>
</comment>
<gene>
    <name evidence="8" type="ORF">EZV62_016002</name>
</gene>
<keyword evidence="7" id="KW-0472">Membrane</keyword>
<name>A0A5C7HMF9_9ROSI</name>
<keyword evidence="7" id="KW-1133">Transmembrane helix</keyword>
<evidence type="ECO:0000256" key="4">
    <source>
        <dbReference type="ARBA" id="ARBA00012139"/>
    </source>
</evidence>
<evidence type="ECO:0000256" key="2">
    <source>
        <dbReference type="ARBA" id="ARBA00004496"/>
    </source>
</evidence>
<dbReference type="OrthoDB" id="10051290at2759"/>
<dbReference type="Pfam" id="PF00221">
    <property type="entry name" value="Lyase_aromatic"/>
    <property type="match status" value="1"/>
</dbReference>
<dbReference type="Gene3D" id="1.20.200.10">
    <property type="entry name" value="Fumarase/aspartase (Central domain)"/>
    <property type="match status" value="1"/>
</dbReference>
<feature type="transmembrane region" description="Helical" evidence="7">
    <location>
        <begin position="31"/>
        <end position="57"/>
    </location>
</feature>
<dbReference type="GO" id="GO:0005737">
    <property type="term" value="C:cytoplasm"/>
    <property type="evidence" value="ECO:0007669"/>
    <property type="project" value="UniProtKB-SubCell"/>
</dbReference>
<dbReference type="AlphaFoldDB" id="A0A5C7HMF9"/>
<evidence type="ECO:0000256" key="1">
    <source>
        <dbReference type="ARBA" id="ARBA00002235"/>
    </source>
</evidence>
<comment type="subunit">
    <text evidence="3">Homotetramer.</text>
</comment>
<proteinExistence type="predicted"/>
<accession>A0A5C7HMF9</accession>
<protein>
    <recommendedName>
        <fullName evidence="4">phenylalanine ammonia-lyase</fullName>
        <ecNumber evidence="4">4.3.1.24</ecNumber>
    </recommendedName>
</protein>
<comment type="catalytic activity">
    <reaction evidence="6">
        <text>L-phenylalanine = (E)-cinnamate + NH4(+)</text>
        <dbReference type="Rhea" id="RHEA:21384"/>
        <dbReference type="ChEBI" id="CHEBI:15669"/>
        <dbReference type="ChEBI" id="CHEBI:28938"/>
        <dbReference type="ChEBI" id="CHEBI:58095"/>
        <dbReference type="EC" id="4.3.1.24"/>
    </reaction>
</comment>
<organism evidence="8 9">
    <name type="scientific">Acer yangbiense</name>
    <dbReference type="NCBI Taxonomy" id="1000413"/>
    <lineage>
        <taxon>Eukaryota</taxon>
        <taxon>Viridiplantae</taxon>
        <taxon>Streptophyta</taxon>
        <taxon>Embryophyta</taxon>
        <taxon>Tracheophyta</taxon>
        <taxon>Spermatophyta</taxon>
        <taxon>Magnoliopsida</taxon>
        <taxon>eudicotyledons</taxon>
        <taxon>Gunneridae</taxon>
        <taxon>Pentapetalae</taxon>
        <taxon>rosids</taxon>
        <taxon>malvids</taxon>
        <taxon>Sapindales</taxon>
        <taxon>Sapindaceae</taxon>
        <taxon>Hippocastanoideae</taxon>
        <taxon>Acereae</taxon>
        <taxon>Acer</taxon>
    </lineage>
</organism>